<evidence type="ECO:0000313" key="2">
    <source>
        <dbReference type="EMBL" id="PTU25274.1"/>
    </source>
</evidence>
<dbReference type="GeneID" id="63809870"/>
<keyword evidence="1" id="KW-1133">Transmembrane helix</keyword>
<keyword evidence="1" id="KW-0472">Membrane</keyword>
<feature type="transmembrane region" description="Helical" evidence="1">
    <location>
        <begin position="97"/>
        <end position="119"/>
    </location>
</feature>
<evidence type="ECO:0008006" key="4">
    <source>
        <dbReference type="Google" id="ProtNLM"/>
    </source>
</evidence>
<sequence>QSKREQARYLVTCALRVLQLAMGLAVIGLYAQEINAARAAASGTSGTAHRPARCVLAETTGVLACMTATACLGLEVWWKKRGREGLGRRARVQMPLFAWEGLLVVLWLVVFGVFGAVYLGARHRDKESSAGADAGAGADVLDEGIRLVRMRRAVRVDLVNVLLWAASATWSGLRWWRGK</sequence>
<evidence type="ECO:0000313" key="3">
    <source>
        <dbReference type="Proteomes" id="UP000244073"/>
    </source>
</evidence>
<proteinExistence type="predicted"/>
<feature type="non-terminal residue" evidence="2">
    <location>
        <position position="179"/>
    </location>
</feature>
<dbReference type="PANTHER" id="PTHR42083">
    <property type="entry name" value="MARVEL DOMAIN-CONTAINING PROTEIN"/>
    <property type="match status" value="1"/>
</dbReference>
<dbReference type="AlphaFoldDB" id="A0A2T5M9R3"/>
<feature type="transmembrane region" description="Helical" evidence="1">
    <location>
        <begin position="55"/>
        <end position="77"/>
    </location>
</feature>
<dbReference type="PANTHER" id="PTHR42083:SF1">
    <property type="entry name" value="MARVEL DOMAIN-CONTAINING PROTEIN"/>
    <property type="match status" value="1"/>
</dbReference>
<feature type="non-terminal residue" evidence="2">
    <location>
        <position position="1"/>
    </location>
</feature>
<comment type="caution">
    <text evidence="2">The sequence shown here is derived from an EMBL/GenBank/DDBJ whole genome shotgun (WGS) entry which is preliminary data.</text>
</comment>
<dbReference type="EMBL" id="MSFN02000001">
    <property type="protein sequence ID" value="PTU25274.1"/>
    <property type="molecule type" value="Genomic_DNA"/>
</dbReference>
<accession>A0A2T5M9R3</accession>
<dbReference type="RefSeq" id="XP_040756666.1">
    <property type="nucleotide sequence ID" value="XM_040892988.1"/>
</dbReference>
<name>A0A2T5M9R3_9EURO</name>
<dbReference type="OrthoDB" id="5363290at2759"/>
<keyword evidence="1" id="KW-0812">Transmembrane</keyword>
<dbReference type="VEuPathDB" id="FungiDB:P175DRAFT_0401433"/>
<evidence type="ECO:0000256" key="1">
    <source>
        <dbReference type="SAM" id="Phobius"/>
    </source>
</evidence>
<gene>
    <name evidence="2" type="ORF">P175DRAFT_0401433</name>
</gene>
<dbReference type="Proteomes" id="UP000244073">
    <property type="component" value="Unassembled WGS sequence"/>
</dbReference>
<protein>
    <recommendedName>
        <fullName evidence="4">MARVEL domain-containing protein</fullName>
    </recommendedName>
</protein>
<reference evidence="2 3" key="1">
    <citation type="journal article" date="2018" name="Proc. Natl. Acad. Sci. U.S.A.">
        <title>Linking secondary metabolites to gene clusters through genome sequencing of six diverse Aspergillus species.</title>
        <authorList>
            <person name="Kaerboelling I."/>
            <person name="Vesth T.C."/>
            <person name="Frisvad J.C."/>
            <person name="Nybo J.L."/>
            <person name="Theobald S."/>
            <person name="Kuo A."/>
            <person name="Bowyer P."/>
            <person name="Matsuda Y."/>
            <person name="Mondo S."/>
            <person name="Lyhne E.K."/>
            <person name="Kogle M.E."/>
            <person name="Clum A."/>
            <person name="Lipzen A."/>
            <person name="Salamov A."/>
            <person name="Ngan C.Y."/>
            <person name="Daum C."/>
            <person name="Chiniquy J."/>
            <person name="Barry K."/>
            <person name="LaButti K."/>
            <person name="Haridas S."/>
            <person name="Simmons B.A."/>
            <person name="Magnuson J.K."/>
            <person name="Mortensen U.H."/>
            <person name="Larsen T.O."/>
            <person name="Grigoriev I.V."/>
            <person name="Baker S.E."/>
            <person name="Andersen M.R."/>
        </authorList>
    </citation>
    <scope>NUCLEOTIDE SEQUENCE [LARGE SCALE GENOMIC DNA]</scope>
    <source>
        <strain evidence="2 3">IBT 24754</strain>
    </source>
</reference>
<organism evidence="2 3">
    <name type="scientific">Aspergillus ochraceoroseus IBT 24754</name>
    <dbReference type="NCBI Taxonomy" id="1392256"/>
    <lineage>
        <taxon>Eukaryota</taxon>
        <taxon>Fungi</taxon>
        <taxon>Dikarya</taxon>
        <taxon>Ascomycota</taxon>
        <taxon>Pezizomycotina</taxon>
        <taxon>Eurotiomycetes</taxon>
        <taxon>Eurotiomycetidae</taxon>
        <taxon>Eurotiales</taxon>
        <taxon>Aspergillaceae</taxon>
        <taxon>Aspergillus</taxon>
        <taxon>Aspergillus subgen. Nidulantes</taxon>
    </lineage>
</organism>